<dbReference type="EMBL" id="GBEZ01023994">
    <property type="protein sequence ID" value="JAC62944.1"/>
    <property type="molecule type" value="Transcribed_RNA"/>
</dbReference>
<sequence>LCLRGGGQRAGGKGREWASVREGKMEIASFRNEPRFSANRKALEYRELEERPRVP</sequence>
<accession>A0A061QWT5</accession>
<protein>
    <submittedName>
        <fullName evidence="1">Uncharacterized protein</fullName>
    </submittedName>
</protein>
<reference evidence="1" key="1">
    <citation type="submission" date="2014-05" db="EMBL/GenBank/DDBJ databases">
        <title>The transcriptome of the halophilic microalga Tetraselmis sp. GSL018 isolated from the Great Salt Lake, Utah.</title>
        <authorList>
            <person name="Jinkerson R.E."/>
            <person name="D'Adamo S."/>
            <person name="Posewitz M.C."/>
        </authorList>
    </citation>
    <scope>NUCLEOTIDE SEQUENCE</scope>
    <source>
        <strain evidence="1">GSL018</strain>
    </source>
</reference>
<gene>
    <name evidence="1" type="ORF">TSPGSL018_21903</name>
</gene>
<name>A0A061QWT5_9CHLO</name>
<dbReference type="AlphaFoldDB" id="A0A061QWT5"/>
<organism evidence="1">
    <name type="scientific">Tetraselmis sp. GSL018</name>
    <dbReference type="NCBI Taxonomy" id="582737"/>
    <lineage>
        <taxon>Eukaryota</taxon>
        <taxon>Viridiplantae</taxon>
        <taxon>Chlorophyta</taxon>
        <taxon>core chlorophytes</taxon>
        <taxon>Chlorodendrophyceae</taxon>
        <taxon>Chlorodendrales</taxon>
        <taxon>Chlorodendraceae</taxon>
        <taxon>Tetraselmis</taxon>
    </lineage>
</organism>
<feature type="non-terminal residue" evidence="1">
    <location>
        <position position="1"/>
    </location>
</feature>
<proteinExistence type="predicted"/>
<evidence type="ECO:0000313" key="1">
    <source>
        <dbReference type="EMBL" id="JAC62944.1"/>
    </source>
</evidence>